<keyword evidence="1" id="KW-0210">Decarboxylase</keyword>
<dbReference type="EMBL" id="CP108341">
    <property type="protein sequence ID" value="WTW31539.1"/>
    <property type="molecule type" value="Genomic_DNA"/>
</dbReference>
<evidence type="ECO:0000256" key="1">
    <source>
        <dbReference type="ARBA" id="ARBA00022793"/>
    </source>
</evidence>
<reference evidence="5 6" key="1">
    <citation type="submission" date="2022-10" db="EMBL/GenBank/DDBJ databases">
        <title>The complete genomes of actinobacterial strains from the NBC collection.</title>
        <authorList>
            <person name="Joergensen T.S."/>
            <person name="Alvarez Arevalo M."/>
            <person name="Sterndorff E.B."/>
            <person name="Faurdal D."/>
            <person name="Vuksanovic O."/>
            <person name="Mourched A.-S."/>
            <person name="Charusanti P."/>
            <person name="Shaw S."/>
            <person name="Blin K."/>
            <person name="Weber T."/>
        </authorList>
    </citation>
    <scope>NUCLEOTIDE SEQUENCE [LARGE SCALE GENOMIC DNA]</scope>
    <source>
        <strain evidence="5 6">NBC_00017</strain>
    </source>
</reference>
<evidence type="ECO:0000313" key="6">
    <source>
        <dbReference type="Proteomes" id="UP001621512"/>
    </source>
</evidence>
<keyword evidence="2" id="KW-0456">Lyase</keyword>
<feature type="transmembrane region" description="Helical" evidence="3">
    <location>
        <begin position="46"/>
        <end position="65"/>
    </location>
</feature>
<dbReference type="PANTHER" id="PTHR42818:SF1">
    <property type="entry name" value="SULFOPYRUVATE DECARBOXYLASE"/>
    <property type="match status" value="1"/>
</dbReference>
<protein>
    <submittedName>
        <fullName evidence="5">Thiamine pyrophosphate-dependent enzyme</fullName>
    </submittedName>
</protein>
<evidence type="ECO:0000256" key="3">
    <source>
        <dbReference type="SAM" id="Phobius"/>
    </source>
</evidence>
<gene>
    <name evidence="5" type="ORF">OHU35_38100</name>
</gene>
<dbReference type="Gene3D" id="3.40.50.970">
    <property type="match status" value="1"/>
</dbReference>
<dbReference type="InterPro" id="IPR029061">
    <property type="entry name" value="THDP-binding"/>
</dbReference>
<evidence type="ECO:0000256" key="2">
    <source>
        <dbReference type="ARBA" id="ARBA00023239"/>
    </source>
</evidence>
<dbReference type="InterPro" id="IPR011766">
    <property type="entry name" value="TPP_enzyme_TPP-bd"/>
</dbReference>
<dbReference type="Pfam" id="PF02775">
    <property type="entry name" value="TPP_enzyme_C"/>
    <property type="match status" value="1"/>
</dbReference>
<dbReference type="PANTHER" id="PTHR42818">
    <property type="entry name" value="SULFOPYRUVATE DECARBOXYLASE SUBUNIT ALPHA"/>
    <property type="match status" value="1"/>
</dbReference>
<sequence>MTSVRLDRRRFVADLVGLLPEDTLLVTGLGSPSYDVFAAGDRPGTYYLWGAMGAAVPLALGLALARPDRPVVAVTGDGEHLMGIGTLATIGVRLPPNLTVVVLDNAHFGETGMQPSHTGLGTDLVAVARGFGIPDAVRITDLAQTEDLAQRVKARAATTYAQVLIDTTEPPRALPPRDGVANKNAFRASLGLNTF</sequence>
<keyword evidence="3" id="KW-1133">Transmembrane helix</keyword>
<dbReference type="InterPro" id="IPR051818">
    <property type="entry name" value="TPP_dependent_decarboxylase"/>
</dbReference>
<keyword evidence="6" id="KW-1185">Reference proteome</keyword>
<organism evidence="5 6">
    <name type="scientific">Streptomyces purpurascens</name>
    <dbReference type="NCBI Taxonomy" id="1924"/>
    <lineage>
        <taxon>Bacteria</taxon>
        <taxon>Bacillati</taxon>
        <taxon>Actinomycetota</taxon>
        <taxon>Actinomycetes</taxon>
        <taxon>Kitasatosporales</taxon>
        <taxon>Streptomycetaceae</taxon>
        <taxon>Streptomyces</taxon>
    </lineage>
</organism>
<dbReference type="SUPFAM" id="SSF52518">
    <property type="entry name" value="Thiamin diphosphate-binding fold (THDP-binding)"/>
    <property type="match status" value="1"/>
</dbReference>
<dbReference type="Proteomes" id="UP001621512">
    <property type="component" value="Chromosome"/>
</dbReference>
<feature type="domain" description="Thiamine pyrophosphate enzyme TPP-binding" evidence="4">
    <location>
        <begin position="45"/>
        <end position="153"/>
    </location>
</feature>
<keyword evidence="3" id="KW-0472">Membrane</keyword>
<keyword evidence="3" id="KW-0812">Transmembrane</keyword>
<name>A0ABZ1MWS2_STREF</name>
<evidence type="ECO:0000313" key="5">
    <source>
        <dbReference type="EMBL" id="WTW31539.1"/>
    </source>
</evidence>
<dbReference type="RefSeq" id="WP_189722148.1">
    <property type="nucleotide sequence ID" value="NZ_BMUK01000002.1"/>
</dbReference>
<accession>A0ABZ1MWS2</accession>
<evidence type="ECO:0000259" key="4">
    <source>
        <dbReference type="Pfam" id="PF02775"/>
    </source>
</evidence>
<proteinExistence type="predicted"/>